<gene>
    <name evidence="7" type="ordered locus">Saro_2015</name>
</gene>
<dbReference type="SUPFAM" id="SSF52540">
    <property type="entry name" value="P-loop containing nucleoside triphosphate hydrolases"/>
    <property type="match status" value="2"/>
</dbReference>
<accession>Q2G6R9</accession>
<evidence type="ECO:0000256" key="5">
    <source>
        <dbReference type="SAM" id="MobiDB-lite"/>
    </source>
</evidence>
<dbReference type="InterPro" id="IPR003439">
    <property type="entry name" value="ABC_transporter-like_ATP-bd"/>
</dbReference>
<dbReference type="Gene3D" id="3.40.50.300">
    <property type="entry name" value="P-loop containing nucleotide triphosphate hydrolases"/>
    <property type="match status" value="2"/>
</dbReference>
<sequence length="525" mass="55340">MPASITVSSLSWSTPDGRPVLSGLDLSFAAERTGIVGRNGTGKSTLLRLIAGELAPSSGRIVVNGTIAVLRQIVARNPGETLAEALGIADDLALLRRAEQGLASVDDLERADWTLESRLAEAFAQAGLAATAQTPVATLSGGQQTRAGLAAAILADPDFLLLDEPTNNLDAEGRESLGAFLAGWRKGALVVSHDRHLLEGMDAVVELTSLGATRYGGPYSHYRERKDLELATARQERDLAERALGQVRESAQTARERKDRRDGVGQKKARKGDMPRILIGARKERAENTTGSNARLAEREAAEAAERLAEARARLEVVEPLRVELLPTGLAASRTVVELIDVTFGHGDAPPLFSALDLAVVGPERIAITGPNGAGKSSLIHLIAGNLKPRAGSVRVPVPFALLDQHASLLDPALSIVGNLRKLKPDLDENAARAALARFGFRASAADQTVSTLSGGQAIRAALACVLAGTPPHLLLLDEPTNHLDLDAIQAIEAGLSAYDGALIAVSHDVAFLDAIAITRRVTLE</sequence>
<dbReference type="GO" id="GO:0016020">
    <property type="term" value="C:membrane"/>
    <property type="evidence" value="ECO:0007669"/>
    <property type="project" value="InterPro"/>
</dbReference>
<dbReference type="GO" id="GO:0005524">
    <property type="term" value="F:ATP binding"/>
    <property type="evidence" value="ECO:0007669"/>
    <property type="project" value="UniProtKB-KW"/>
</dbReference>
<dbReference type="GO" id="GO:0055085">
    <property type="term" value="P:transmembrane transport"/>
    <property type="evidence" value="ECO:0007669"/>
    <property type="project" value="InterPro"/>
</dbReference>
<dbReference type="Pfam" id="PF00005">
    <property type="entry name" value="ABC_tran"/>
    <property type="match status" value="2"/>
</dbReference>
<dbReference type="InterPro" id="IPR027417">
    <property type="entry name" value="P-loop_NTPase"/>
</dbReference>
<keyword evidence="8" id="KW-1185">Reference proteome</keyword>
<evidence type="ECO:0000313" key="8">
    <source>
        <dbReference type="Proteomes" id="UP000009134"/>
    </source>
</evidence>
<keyword evidence="4" id="KW-0067">ATP-binding</keyword>
<dbReference type="InterPro" id="IPR050611">
    <property type="entry name" value="ABCF"/>
</dbReference>
<evidence type="ECO:0000259" key="6">
    <source>
        <dbReference type="PROSITE" id="PS50893"/>
    </source>
</evidence>
<feature type="compositionally biased region" description="Basic and acidic residues" evidence="5">
    <location>
        <begin position="254"/>
        <end position="265"/>
    </location>
</feature>
<dbReference type="PANTHER" id="PTHR19211:SF6">
    <property type="entry name" value="BLL7188 PROTEIN"/>
    <property type="match status" value="1"/>
</dbReference>
<dbReference type="PANTHER" id="PTHR19211">
    <property type="entry name" value="ATP-BINDING TRANSPORT PROTEIN-RELATED"/>
    <property type="match status" value="1"/>
</dbReference>
<dbReference type="InterPro" id="IPR015856">
    <property type="entry name" value="ABC_transpr_CbiO/EcfA_su"/>
</dbReference>
<dbReference type="EMBL" id="CP000248">
    <property type="protein sequence ID" value="ABD26454.1"/>
    <property type="molecule type" value="Genomic_DNA"/>
</dbReference>
<dbReference type="GO" id="GO:0016887">
    <property type="term" value="F:ATP hydrolysis activity"/>
    <property type="evidence" value="ECO:0007669"/>
    <property type="project" value="InterPro"/>
</dbReference>
<dbReference type="RefSeq" id="WP_011445663.1">
    <property type="nucleotide sequence ID" value="NC_007794.1"/>
</dbReference>
<dbReference type="CDD" id="cd03225">
    <property type="entry name" value="ABC_cobalt_CbiO_domain1"/>
    <property type="match status" value="1"/>
</dbReference>
<feature type="region of interest" description="Disordered" evidence="5">
    <location>
        <begin position="245"/>
        <end position="272"/>
    </location>
</feature>
<dbReference type="eggNOG" id="COG0488">
    <property type="taxonomic scope" value="Bacteria"/>
</dbReference>
<dbReference type="HOGENOM" id="CLU_000604_36_0_5"/>
<name>Q2G6R9_NOVAD</name>
<protein>
    <submittedName>
        <fullName evidence="7">ABC transporter related protein</fullName>
    </submittedName>
</protein>
<keyword evidence="3" id="KW-0547">Nucleotide-binding</keyword>
<dbReference type="AlphaFoldDB" id="Q2G6R9"/>
<feature type="domain" description="ABC transporter" evidence="6">
    <location>
        <begin position="5"/>
        <end position="235"/>
    </location>
</feature>
<dbReference type="KEGG" id="nar:Saro_2015"/>
<dbReference type="STRING" id="279238.Saro_2015"/>
<dbReference type="SMART" id="SM00382">
    <property type="entry name" value="AAA"/>
    <property type="match status" value="2"/>
</dbReference>
<dbReference type="FunFam" id="3.40.50.300:FF:001320">
    <property type="entry name" value="Heme ABC transporter ATP-binding protein"/>
    <property type="match status" value="1"/>
</dbReference>
<evidence type="ECO:0000256" key="1">
    <source>
        <dbReference type="ARBA" id="ARBA00022448"/>
    </source>
</evidence>
<keyword evidence="2" id="KW-0677">Repeat</keyword>
<dbReference type="PROSITE" id="PS50893">
    <property type="entry name" value="ABC_TRANSPORTER_2"/>
    <property type="match status" value="2"/>
</dbReference>
<dbReference type="InterPro" id="IPR017871">
    <property type="entry name" value="ABC_transporter-like_CS"/>
</dbReference>
<dbReference type="Proteomes" id="UP000009134">
    <property type="component" value="Chromosome"/>
</dbReference>
<dbReference type="InterPro" id="IPR003593">
    <property type="entry name" value="AAA+_ATPase"/>
</dbReference>
<keyword evidence="1" id="KW-0813">Transport</keyword>
<evidence type="ECO:0000256" key="2">
    <source>
        <dbReference type="ARBA" id="ARBA00022737"/>
    </source>
</evidence>
<reference evidence="8" key="1">
    <citation type="submission" date="2006-01" db="EMBL/GenBank/DDBJ databases">
        <title>Complete sequence of Novosphingobium aromaticivorans DSM 12444.</title>
        <authorList>
            <consortium name="US DOE Joint Genome Institute"/>
            <person name="Copeland A."/>
            <person name="Lucas S."/>
            <person name="Lapidus A."/>
            <person name="Barry K."/>
            <person name="Detter J.C."/>
            <person name="Glavina T."/>
            <person name="Hammon N."/>
            <person name="Israni S."/>
            <person name="Pitluck S."/>
            <person name="Chain P."/>
            <person name="Malfatti S."/>
            <person name="Shin M."/>
            <person name="Vergez L."/>
            <person name="Schmutz J."/>
            <person name="Larimer F."/>
            <person name="Land M."/>
            <person name="Kyrpides N."/>
            <person name="Ivanova N."/>
            <person name="Fredrickson J."/>
            <person name="Balkwill D."/>
            <person name="Romine M.F."/>
            <person name="Richardson P."/>
        </authorList>
    </citation>
    <scope>NUCLEOTIDE SEQUENCE [LARGE SCALE GENOMIC DNA]</scope>
    <source>
        <strain evidence="8">ATCC 700278 / DSM 12444 / CCUG 56034 / CIP 105152 / NBRC 16084 / F199</strain>
    </source>
</reference>
<organism evidence="7 8">
    <name type="scientific">Novosphingobium aromaticivorans (strain ATCC 700278 / DSM 12444 / CCUG 56034 / CIP 105152 / NBRC 16084 / F199)</name>
    <dbReference type="NCBI Taxonomy" id="279238"/>
    <lineage>
        <taxon>Bacteria</taxon>
        <taxon>Pseudomonadati</taxon>
        <taxon>Pseudomonadota</taxon>
        <taxon>Alphaproteobacteria</taxon>
        <taxon>Sphingomonadales</taxon>
        <taxon>Sphingomonadaceae</taxon>
        <taxon>Novosphingobium</taxon>
    </lineage>
</organism>
<dbReference type="CDD" id="cd03221">
    <property type="entry name" value="ABCF_EF-3"/>
    <property type="match status" value="1"/>
</dbReference>
<dbReference type="PROSITE" id="PS00211">
    <property type="entry name" value="ABC_TRANSPORTER_1"/>
    <property type="match status" value="1"/>
</dbReference>
<proteinExistence type="predicted"/>
<evidence type="ECO:0000313" key="7">
    <source>
        <dbReference type="EMBL" id="ABD26454.1"/>
    </source>
</evidence>
<evidence type="ECO:0000256" key="3">
    <source>
        <dbReference type="ARBA" id="ARBA00022741"/>
    </source>
</evidence>
<evidence type="ECO:0000256" key="4">
    <source>
        <dbReference type="ARBA" id="ARBA00022840"/>
    </source>
</evidence>
<feature type="domain" description="ABC transporter" evidence="6">
    <location>
        <begin position="337"/>
        <end position="525"/>
    </location>
</feature>